<evidence type="ECO:0000256" key="1">
    <source>
        <dbReference type="SAM" id="MobiDB-lite"/>
    </source>
</evidence>
<protein>
    <submittedName>
        <fullName evidence="2">Uncharacterized protein</fullName>
    </submittedName>
</protein>
<proteinExistence type="predicted"/>
<organism evidence="2 3">
    <name type="scientific">Streptomyces ortus</name>
    <dbReference type="NCBI Taxonomy" id="2867268"/>
    <lineage>
        <taxon>Bacteria</taxon>
        <taxon>Bacillati</taxon>
        <taxon>Actinomycetota</taxon>
        <taxon>Actinomycetes</taxon>
        <taxon>Kitasatosporales</taxon>
        <taxon>Streptomycetaceae</taxon>
        <taxon>Streptomyces</taxon>
    </lineage>
</organism>
<gene>
    <name evidence="2" type="ORF">K3769_04375</name>
</gene>
<sequence>MSEATVLTSADPEPPPGTRVLDDCGITWINSGYYPVAWMPYRGDGDPESWTKVAGNYGPVRVVVAP</sequence>
<keyword evidence="3" id="KW-1185">Reference proteome</keyword>
<feature type="region of interest" description="Disordered" evidence="1">
    <location>
        <begin position="1"/>
        <end position="21"/>
    </location>
</feature>
<dbReference type="Proteomes" id="UP001165590">
    <property type="component" value="Unassembled WGS sequence"/>
</dbReference>
<accession>A0ABT3UWS3</accession>
<dbReference type="RefSeq" id="WP_267025130.1">
    <property type="nucleotide sequence ID" value="NZ_JAIFZO010000002.1"/>
</dbReference>
<evidence type="ECO:0000313" key="2">
    <source>
        <dbReference type="EMBL" id="MCX4232027.1"/>
    </source>
</evidence>
<reference evidence="2" key="1">
    <citation type="journal article" date="2022" name="bioRxiv">
        <title>Discovery and biosynthetic assessment of Streptomyces ortus sp nov. isolated from a deep-sea sponge.</title>
        <authorList>
            <person name="Williams S.E."/>
        </authorList>
    </citation>
    <scope>NUCLEOTIDE SEQUENCE</scope>
    <source>
        <strain evidence="2">A15ISP2-DRY2</strain>
    </source>
</reference>
<name>A0ABT3UWS3_9ACTN</name>
<dbReference type="EMBL" id="JAIFZO010000002">
    <property type="protein sequence ID" value="MCX4232027.1"/>
    <property type="molecule type" value="Genomic_DNA"/>
</dbReference>
<comment type="caution">
    <text evidence="2">The sequence shown here is derived from an EMBL/GenBank/DDBJ whole genome shotgun (WGS) entry which is preliminary data.</text>
</comment>
<evidence type="ECO:0000313" key="3">
    <source>
        <dbReference type="Proteomes" id="UP001165590"/>
    </source>
</evidence>